<dbReference type="PROSITE" id="PS00688">
    <property type="entry name" value="SIGMA54_INTERACT_3"/>
    <property type="match status" value="1"/>
</dbReference>
<dbReference type="PROSITE" id="PS50045">
    <property type="entry name" value="SIGMA54_INTERACT_4"/>
    <property type="match status" value="1"/>
</dbReference>
<dbReference type="Pfam" id="PF06490">
    <property type="entry name" value="FleQ"/>
    <property type="match status" value="1"/>
</dbReference>
<dbReference type="Gene3D" id="1.10.8.60">
    <property type="match status" value="1"/>
</dbReference>
<proteinExistence type="predicted"/>
<evidence type="ECO:0000256" key="5">
    <source>
        <dbReference type="ARBA" id="ARBA00023163"/>
    </source>
</evidence>
<dbReference type="PANTHER" id="PTHR32071:SF117">
    <property type="entry name" value="PTS-DEPENDENT DIHYDROXYACETONE KINASE OPERON REGULATORY PROTEIN-RELATED"/>
    <property type="match status" value="1"/>
</dbReference>
<dbReference type="SMART" id="SM00382">
    <property type="entry name" value="AAA"/>
    <property type="match status" value="1"/>
</dbReference>
<keyword evidence="3" id="KW-0805">Transcription regulation</keyword>
<dbReference type="InterPro" id="IPR010518">
    <property type="entry name" value="FleQ"/>
</dbReference>
<dbReference type="CDD" id="cd00009">
    <property type="entry name" value="AAA"/>
    <property type="match status" value="1"/>
</dbReference>
<dbReference type="RefSeq" id="WP_304994316.1">
    <property type="nucleotide sequence ID" value="NZ_CP101717.1"/>
</dbReference>
<dbReference type="AlphaFoldDB" id="A0AB38YDR9"/>
<name>A0AB38YDR9_9GAMM</name>
<dbReference type="GO" id="GO:0005524">
    <property type="term" value="F:ATP binding"/>
    <property type="evidence" value="ECO:0007669"/>
    <property type="project" value="UniProtKB-KW"/>
</dbReference>
<dbReference type="Pfam" id="PF25601">
    <property type="entry name" value="AAA_lid_14"/>
    <property type="match status" value="1"/>
</dbReference>
<dbReference type="Gene3D" id="3.40.50.2300">
    <property type="match status" value="1"/>
</dbReference>
<keyword evidence="1" id="KW-0547">Nucleotide-binding</keyword>
<dbReference type="SUPFAM" id="SSF52540">
    <property type="entry name" value="P-loop containing nucleoside triphosphate hydrolases"/>
    <property type="match status" value="1"/>
</dbReference>
<evidence type="ECO:0000256" key="1">
    <source>
        <dbReference type="ARBA" id="ARBA00022741"/>
    </source>
</evidence>
<evidence type="ECO:0000256" key="4">
    <source>
        <dbReference type="ARBA" id="ARBA00023125"/>
    </source>
</evidence>
<dbReference type="PRINTS" id="PR01590">
    <property type="entry name" value="HTHFIS"/>
</dbReference>
<dbReference type="Pfam" id="PF00158">
    <property type="entry name" value="Sigma54_activat"/>
    <property type="match status" value="1"/>
</dbReference>
<dbReference type="GO" id="GO:0006355">
    <property type="term" value="P:regulation of DNA-templated transcription"/>
    <property type="evidence" value="ECO:0007669"/>
    <property type="project" value="InterPro"/>
</dbReference>
<dbReference type="InterPro" id="IPR058031">
    <property type="entry name" value="AAA_lid_NorR"/>
</dbReference>
<accession>A0AB38YDR9</accession>
<dbReference type="InterPro" id="IPR011006">
    <property type="entry name" value="CheY-like_superfamily"/>
</dbReference>
<reference evidence="7" key="1">
    <citation type="submission" date="2022-07" db="EMBL/GenBank/DDBJ databases">
        <title>Complete genome sequence of Salinispirillum sp. LH10-3-1 capable of multiple carbohydrate inversion isolated from a soda lake.</title>
        <authorList>
            <person name="Liu J."/>
            <person name="Zhai Y."/>
            <person name="Zhang H."/>
            <person name="Yang H."/>
            <person name="Qu J."/>
            <person name="Li J."/>
        </authorList>
    </citation>
    <scope>NUCLEOTIDE SEQUENCE</scope>
    <source>
        <strain evidence="7">LH 10-3-1</strain>
    </source>
</reference>
<dbReference type="InterPro" id="IPR025943">
    <property type="entry name" value="Sigma_54_int_dom_ATP-bd_2"/>
</dbReference>
<dbReference type="InterPro" id="IPR002197">
    <property type="entry name" value="HTH_Fis"/>
</dbReference>
<dbReference type="InterPro" id="IPR025662">
    <property type="entry name" value="Sigma_54_int_dom_ATP-bd_1"/>
</dbReference>
<dbReference type="EMBL" id="CP101717">
    <property type="protein sequence ID" value="WLD57030.1"/>
    <property type="molecule type" value="Genomic_DNA"/>
</dbReference>
<protein>
    <submittedName>
        <fullName evidence="7">Sigma-54 dependent transcriptional regulator</fullName>
    </submittedName>
</protein>
<dbReference type="InterPro" id="IPR002078">
    <property type="entry name" value="Sigma_54_int"/>
</dbReference>
<evidence type="ECO:0000256" key="2">
    <source>
        <dbReference type="ARBA" id="ARBA00022840"/>
    </source>
</evidence>
<sequence>MWRDNKFLVLTDDVALRQEIEVIFSFLQEETINLSMQEHWRDELERKLASSDDSGALVGIILGPVEQSVSELVESLFDWNPGIPVVVLNDALDISAIAEPARAQVLAQIKWPASYNKVVDVLHRCQMYREQYEWGRNRQVQRDTKLFHSLVGSSRQVQSIRELMAQVADKDVTVLILGESGTGKEVVARNLHYHSERKKQPFVPVNCGAIPPELLESELFGHEKGAFTGAITSRPGRFELAEGGTLFLDEIGDMPLAMQVKLLRVLQEHTYERVGGSKTYKTDVRIVAATHRNLEQMIAEGSFREDLYYRLNVFPIEMPSLRERSEDIPLLINELIRRIEAEKRGSLQFNSAAIMSLTRHDWPGNVRELANLVERLVIMHPFSVIGIQELPMKYRHVEDGDPVEIPVRAPAAPVTATRTSALETKALLPVNGLNLKEYLTDLEQDLILQALEDCDNVVARAAERLQLRRTTLVEKMRKYGLMNKEEV</sequence>
<keyword evidence="4" id="KW-0238">DNA-binding</keyword>
<dbReference type="PANTHER" id="PTHR32071">
    <property type="entry name" value="TRANSCRIPTIONAL REGULATORY PROTEIN"/>
    <property type="match status" value="1"/>
</dbReference>
<evidence type="ECO:0000313" key="7">
    <source>
        <dbReference type="EMBL" id="WLD57030.1"/>
    </source>
</evidence>
<dbReference type="Pfam" id="PF02954">
    <property type="entry name" value="HTH_8"/>
    <property type="match status" value="1"/>
</dbReference>
<dbReference type="FunFam" id="3.40.50.300:FF:000006">
    <property type="entry name" value="DNA-binding transcriptional regulator NtrC"/>
    <property type="match status" value="1"/>
</dbReference>
<keyword evidence="2" id="KW-0067">ATP-binding</keyword>
<dbReference type="InterPro" id="IPR025944">
    <property type="entry name" value="Sigma_54_int_dom_CS"/>
</dbReference>
<dbReference type="PROSITE" id="PS00675">
    <property type="entry name" value="SIGMA54_INTERACT_1"/>
    <property type="match status" value="1"/>
</dbReference>
<evidence type="ECO:0000259" key="6">
    <source>
        <dbReference type="PROSITE" id="PS50045"/>
    </source>
</evidence>
<dbReference type="Gene3D" id="1.10.10.60">
    <property type="entry name" value="Homeodomain-like"/>
    <property type="match status" value="1"/>
</dbReference>
<dbReference type="SUPFAM" id="SSF46689">
    <property type="entry name" value="Homeodomain-like"/>
    <property type="match status" value="1"/>
</dbReference>
<keyword evidence="5" id="KW-0804">Transcription</keyword>
<feature type="domain" description="Sigma-54 factor interaction" evidence="6">
    <location>
        <begin position="150"/>
        <end position="378"/>
    </location>
</feature>
<dbReference type="InterPro" id="IPR009057">
    <property type="entry name" value="Homeodomain-like_sf"/>
</dbReference>
<dbReference type="PROSITE" id="PS00676">
    <property type="entry name" value="SIGMA54_INTERACT_2"/>
    <property type="match status" value="1"/>
</dbReference>
<dbReference type="InterPro" id="IPR027417">
    <property type="entry name" value="P-loop_NTPase"/>
</dbReference>
<dbReference type="SUPFAM" id="SSF52172">
    <property type="entry name" value="CheY-like"/>
    <property type="match status" value="1"/>
</dbReference>
<evidence type="ECO:0000256" key="3">
    <source>
        <dbReference type="ARBA" id="ARBA00023015"/>
    </source>
</evidence>
<gene>
    <name evidence="7" type="ORF">NFC81_09855</name>
</gene>
<organism evidence="7">
    <name type="scientific">Salinispirillum sp. LH 10-3-1</name>
    <dbReference type="NCBI Taxonomy" id="2952525"/>
    <lineage>
        <taxon>Bacteria</taxon>
        <taxon>Pseudomonadati</taxon>
        <taxon>Pseudomonadota</taxon>
        <taxon>Gammaproteobacteria</taxon>
        <taxon>Oceanospirillales</taxon>
        <taxon>Saccharospirillaceae</taxon>
        <taxon>Salinispirillum</taxon>
    </lineage>
</organism>
<dbReference type="InterPro" id="IPR003593">
    <property type="entry name" value="AAA+_ATPase"/>
</dbReference>
<dbReference type="GO" id="GO:0043565">
    <property type="term" value="F:sequence-specific DNA binding"/>
    <property type="evidence" value="ECO:0007669"/>
    <property type="project" value="InterPro"/>
</dbReference>
<dbReference type="Gene3D" id="3.40.50.300">
    <property type="entry name" value="P-loop containing nucleotide triphosphate hydrolases"/>
    <property type="match status" value="1"/>
</dbReference>